<dbReference type="EMBL" id="JAEEGC010000002">
    <property type="protein sequence ID" value="MBV7271343.1"/>
    <property type="molecule type" value="Genomic_DNA"/>
</dbReference>
<keyword evidence="3" id="KW-0804">Transcription</keyword>
<evidence type="ECO:0000256" key="1">
    <source>
        <dbReference type="ARBA" id="ARBA00023015"/>
    </source>
</evidence>
<dbReference type="InterPro" id="IPR039420">
    <property type="entry name" value="WalR-like"/>
</dbReference>
<dbReference type="Proteomes" id="UP000694308">
    <property type="component" value="Unassembled WGS sequence"/>
</dbReference>
<evidence type="ECO:0000256" key="3">
    <source>
        <dbReference type="ARBA" id="ARBA00023163"/>
    </source>
</evidence>
<dbReference type="SMART" id="SM00862">
    <property type="entry name" value="Trans_reg_C"/>
    <property type="match status" value="1"/>
</dbReference>
<dbReference type="InterPro" id="IPR001789">
    <property type="entry name" value="Sig_transdc_resp-reg_receiver"/>
</dbReference>
<name>A0A949TS93_9CLOT</name>
<organism evidence="8 9">
    <name type="scientific">Clostridium thailandense</name>
    <dbReference type="NCBI Taxonomy" id="2794346"/>
    <lineage>
        <taxon>Bacteria</taxon>
        <taxon>Bacillati</taxon>
        <taxon>Bacillota</taxon>
        <taxon>Clostridia</taxon>
        <taxon>Eubacteriales</taxon>
        <taxon>Clostridiaceae</taxon>
        <taxon>Clostridium</taxon>
    </lineage>
</organism>
<protein>
    <submittedName>
        <fullName evidence="8">Response regulator transcription factor</fullName>
    </submittedName>
</protein>
<dbReference type="AlphaFoldDB" id="A0A949TS93"/>
<evidence type="ECO:0000313" key="9">
    <source>
        <dbReference type="Proteomes" id="UP000694308"/>
    </source>
</evidence>
<dbReference type="InterPro" id="IPR001867">
    <property type="entry name" value="OmpR/PhoB-type_DNA-bd"/>
</dbReference>
<keyword evidence="1" id="KW-0805">Transcription regulation</keyword>
<dbReference type="GO" id="GO:0006355">
    <property type="term" value="P:regulation of DNA-templated transcription"/>
    <property type="evidence" value="ECO:0007669"/>
    <property type="project" value="InterPro"/>
</dbReference>
<dbReference type="CDD" id="cd17574">
    <property type="entry name" value="REC_OmpR"/>
    <property type="match status" value="1"/>
</dbReference>
<dbReference type="CDD" id="cd00383">
    <property type="entry name" value="trans_reg_C"/>
    <property type="match status" value="1"/>
</dbReference>
<feature type="modified residue" description="4-aspartylphosphate" evidence="4">
    <location>
        <position position="52"/>
    </location>
</feature>
<keyword evidence="4" id="KW-0597">Phosphoprotein</keyword>
<dbReference type="RefSeq" id="WP_218318382.1">
    <property type="nucleotide sequence ID" value="NZ_JAEEGC010000002.1"/>
</dbReference>
<dbReference type="GO" id="GO:0000156">
    <property type="term" value="F:phosphorelay response regulator activity"/>
    <property type="evidence" value="ECO:0007669"/>
    <property type="project" value="TreeGrafter"/>
</dbReference>
<evidence type="ECO:0000256" key="4">
    <source>
        <dbReference type="PROSITE-ProRule" id="PRU00169"/>
    </source>
</evidence>
<keyword evidence="9" id="KW-1185">Reference proteome</keyword>
<sequence length="220" mass="25821">MSYQIYLVEDEENLNHILKSYLEKEEFQVTAFLNGESARGSIDNEPDLWVLDIMLPDIDGFQLLKEIKEKDKNVPIIFISARDKDIDRIIGLEMGSDDYISKPFMPRELVIRVQKLLRRVYNNSKGENIIELEDYTIDIEKRIVRLKDDEIAMTSREFDLLVLLINKKGGAITREHILNELWGDDYFGSDRVVDDLVRRLRKKLPELKIETIYGHGYRLS</sequence>
<feature type="DNA-binding region" description="OmpR/PhoB-type" evidence="5">
    <location>
        <begin position="127"/>
        <end position="220"/>
    </location>
</feature>
<dbReference type="GO" id="GO:0032993">
    <property type="term" value="C:protein-DNA complex"/>
    <property type="evidence" value="ECO:0007669"/>
    <property type="project" value="TreeGrafter"/>
</dbReference>
<accession>A0A949TS93</accession>
<dbReference type="PANTHER" id="PTHR48111:SF24">
    <property type="entry name" value="TRANSCRIPTIONAL REGULATORY PROTEIN CSSR"/>
    <property type="match status" value="1"/>
</dbReference>
<feature type="domain" description="Response regulatory" evidence="6">
    <location>
        <begin position="4"/>
        <end position="117"/>
    </location>
</feature>
<evidence type="ECO:0000256" key="5">
    <source>
        <dbReference type="PROSITE-ProRule" id="PRU01091"/>
    </source>
</evidence>
<dbReference type="Pfam" id="PF00072">
    <property type="entry name" value="Response_reg"/>
    <property type="match status" value="1"/>
</dbReference>
<dbReference type="PROSITE" id="PS51755">
    <property type="entry name" value="OMPR_PHOB"/>
    <property type="match status" value="1"/>
</dbReference>
<keyword evidence="2 5" id="KW-0238">DNA-binding</keyword>
<dbReference type="GO" id="GO:0000976">
    <property type="term" value="F:transcription cis-regulatory region binding"/>
    <property type="evidence" value="ECO:0007669"/>
    <property type="project" value="TreeGrafter"/>
</dbReference>
<dbReference type="PROSITE" id="PS50110">
    <property type="entry name" value="RESPONSE_REGULATORY"/>
    <property type="match status" value="1"/>
</dbReference>
<dbReference type="Pfam" id="PF00486">
    <property type="entry name" value="Trans_reg_C"/>
    <property type="match status" value="1"/>
</dbReference>
<dbReference type="PANTHER" id="PTHR48111">
    <property type="entry name" value="REGULATOR OF RPOS"/>
    <property type="match status" value="1"/>
</dbReference>
<dbReference type="SMART" id="SM00448">
    <property type="entry name" value="REC"/>
    <property type="match status" value="1"/>
</dbReference>
<evidence type="ECO:0000259" key="6">
    <source>
        <dbReference type="PROSITE" id="PS50110"/>
    </source>
</evidence>
<evidence type="ECO:0000259" key="7">
    <source>
        <dbReference type="PROSITE" id="PS51755"/>
    </source>
</evidence>
<feature type="domain" description="OmpR/PhoB-type" evidence="7">
    <location>
        <begin position="127"/>
        <end position="220"/>
    </location>
</feature>
<dbReference type="GO" id="GO:0005829">
    <property type="term" value="C:cytosol"/>
    <property type="evidence" value="ECO:0007669"/>
    <property type="project" value="TreeGrafter"/>
</dbReference>
<reference evidence="8" key="1">
    <citation type="submission" date="2020-12" db="EMBL/GenBank/DDBJ databases">
        <title>Clostridium thailandense sp. nov., a novel acetogenic bacterium isolated from peat land soil in Thailand.</title>
        <authorList>
            <person name="Chaikitkaew S."/>
            <person name="Birkeland N.K."/>
        </authorList>
    </citation>
    <scope>NUCLEOTIDE SEQUENCE</scope>
    <source>
        <strain evidence="8">PL3</strain>
    </source>
</reference>
<comment type="caution">
    <text evidence="8">The sequence shown here is derived from an EMBL/GenBank/DDBJ whole genome shotgun (WGS) entry which is preliminary data.</text>
</comment>
<proteinExistence type="predicted"/>
<gene>
    <name evidence="8" type="ORF">I6U48_00210</name>
</gene>
<evidence type="ECO:0000313" key="8">
    <source>
        <dbReference type="EMBL" id="MBV7271343.1"/>
    </source>
</evidence>
<evidence type="ECO:0000256" key="2">
    <source>
        <dbReference type="ARBA" id="ARBA00023125"/>
    </source>
</evidence>